<keyword evidence="4" id="KW-0812">Transmembrane</keyword>
<gene>
    <name evidence="7" type="ORF">SBF1_2320004</name>
</gene>
<dbReference type="InterPro" id="IPR024478">
    <property type="entry name" value="HlyB_4HB_MCP"/>
</dbReference>
<dbReference type="EMBL" id="OMOF01000149">
    <property type="protein sequence ID" value="SPF40664.1"/>
    <property type="molecule type" value="Genomic_DNA"/>
</dbReference>
<evidence type="ECO:0000259" key="6">
    <source>
        <dbReference type="PROSITE" id="PS50885"/>
    </source>
</evidence>
<dbReference type="GO" id="GO:0007165">
    <property type="term" value="P:signal transduction"/>
    <property type="evidence" value="ECO:0007669"/>
    <property type="project" value="UniProtKB-KW"/>
</dbReference>
<dbReference type="AlphaFoldDB" id="A0A2U3KLY1"/>
<keyword evidence="4" id="KW-0472">Membrane</keyword>
<evidence type="ECO:0000256" key="4">
    <source>
        <dbReference type="SAM" id="Phobius"/>
    </source>
</evidence>
<dbReference type="PANTHER" id="PTHR32089:SF112">
    <property type="entry name" value="LYSOZYME-LIKE PROTEIN-RELATED"/>
    <property type="match status" value="1"/>
</dbReference>
<dbReference type="CDD" id="cd06225">
    <property type="entry name" value="HAMP"/>
    <property type="match status" value="1"/>
</dbReference>
<keyword evidence="1 3" id="KW-0807">Transducer</keyword>
<dbReference type="InterPro" id="IPR004089">
    <property type="entry name" value="MCPsignal_dom"/>
</dbReference>
<sequence length="581" mass="61597">MNMKENLKTSKSEISFGIRIKLLLGFSVVLLLTLLVGGVGYYGTQKIIVSTEDLGGHWSKANIGLAQVLTDTEDTRRTLLLGFTMRADAQEFQADRVSFTNFKTEWEKDFSTYTKYVTSESGKVRTAEMQKLFTSYMADADQVWNLTAAGKDVEARPILTQNSKATFEQVLKVMNDQMSFQDQAGSQALVDAHNSESFVITLLIIIIILALIVGAILAVMLAQHISRPLVEVTKVTQSVADGDLNVKMPTINNKDEIGVLSQAVSQMVGSLREVIGEVLVQSENVAATSQELSAAAEEATAASGQVSDTIAQLAAGATDQAISVGETVRGIQELSASAQQVATNAEIVSQSSGKAAQAAELGALQAENAVQKIEEIRQVSTQTAEAIFQLGDQSKQIGQIVDVIKSIADQTNLLALNAAIEAARAGEQGRGFAVVAEEVRKLAEQSSTSAAQIATLIGNIQRETERAVGVMEKGKVEVAAGVEAVNLAGHSFRTIVGEVNTVVEQIRLVTVAAQQMASGTAQTVNSVESIGVVAEQTAASSQEVSAVSEEQAATMVSVSQSAEALAKLGETLSLAVRKFKV</sequence>
<dbReference type="Pfam" id="PF00672">
    <property type="entry name" value="HAMP"/>
    <property type="match status" value="1"/>
</dbReference>
<dbReference type="PRINTS" id="PR00260">
    <property type="entry name" value="CHEMTRNSDUCR"/>
</dbReference>
<dbReference type="GO" id="GO:0006935">
    <property type="term" value="P:chemotaxis"/>
    <property type="evidence" value="ECO:0007669"/>
    <property type="project" value="InterPro"/>
</dbReference>
<dbReference type="PROSITE" id="PS50885">
    <property type="entry name" value="HAMP"/>
    <property type="match status" value="1"/>
</dbReference>
<dbReference type="SMART" id="SM00283">
    <property type="entry name" value="MA"/>
    <property type="match status" value="1"/>
</dbReference>
<organism evidence="7 8">
    <name type="scientific">Candidatus Desulfosporosinus infrequens</name>
    <dbReference type="NCBI Taxonomy" id="2043169"/>
    <lineage>
        <taxon>Bacteria</taxon>
        <taxon>Bacillati</taxon>
        <taxon>Bacillota</taxon>
        <taxon>Clostridia</taxon>
        <taxon>Eubacteriales</taxon>
        <taxon>Desulfitobacteriaceae</taxon>
        <taxon>Desulfosporosinus</taxon>
    </lineage>
</organism>
<dbReference type="Gene3D" id="6.10.340.10">
    <property type="match status" value="1"/>
</dbReference>
<dbReference type="Proteomes" id="UP000238916">
    <property type="component" value="Unassembled WGS sequence"/>
</dbReference>
<dbReference type="InterPro" id="IPR003660">
    <property type="entry name" value="HAMP_dom"/>
</dbReference>
<evidence type="ECO:0000313" key="7">
    <source>
        <dbReference type="EMBL" id="SPF40664.1"/>
    </source>
</evidence>
<dbReference type="GO" id="GO:0004888">
    <property type="term" value="F:transmembrane signaling receptor activity"/>
    <property type="evidence" value="ECO:0007669"/>
    <property type="project" value="InterPro"/>
</dbReference>
<evidence type="ECO:0000259" key="5">
    <source>
        <dbReference type="PROSITE" id="PS50111"/>
    </source>
</evidence>
<feature type="transmembrane region" description="Helical" evidence="4">
    <location>
        <begin position="20"/>
        <end position="42"/>
    </location>
</feature>
<dbReference type="PROSITE" id="PS50111">
    <property type="entry name" value="CHEMOTAXIS_TRANSDUC_2"/>
    <property type="match status" value="1"/>
</dbReference>
<accession>A0A2U3KLY1</accession>
<protein>
    <submittedName>
        <fullName evidence="7">Methyl-accepting chemotaxis protein</fullName>
    </submittedName>
</protein>
<feature type="transmembrane region" description="Helical" evidence="4">
    <location>
        <begin position="198"/>
        <end position="221"/>
    </location>
</feature>
<feature type="domain" description="HAMP" evidence="6">
    <location>
        <begin position="223"/>
        <end position="276"/>
    </location>
</feature>
<evidence type="ECO:0000256" key="2">
    <source>
        <dbReference type="ARBA" id="ARBA00029447"/>
    </source>
</evidence>
<dbReference type="Pfam" id="PF12729">
    <property type="entry name" value="4HB_MCP_1"/>
    <property type="match status" value="1"/>
</dbReference>
<proteinExistence type="inferred from homology"/>
<dbReference type="InterPro" id="IPR004090">
    <property type="entry name" value="Chemotax_Me-accpt_rcpt"/>
</dbReference>
<feature type="domain" description="Methyl-accepting transducer" evidence="5">
    <location>
        <begin position="295"/>
        <end position="531"/>
    </location>
</feature>
<dbReference type="SMART" id="SM00304">
    <property type="entry name" value="HAMP"/>
    <property type="match status" value="1"/>
</dbReference>
<evidence type="ECO:0000256" key="3">
    <source>
        <dbReference type="PROSITE-ProRule" id="PRU00284"/>
    </source>
</evidence>
<dbReference type="SUPFAM" id="SSF58104">
    <property type="entry name" value="Methyl-accepting chemotaxis protein (MCP) signaling domain"/>
    <property type="match status" value="1"/>
</dbReference>
<dbReference type="GO" id="GO:0016020">
    <property type="term" value="C:membrane"/>
    <property type="evidence" value="ECO:0007669"/>
    <property type="project" value="InterPro"/>
</dbReference>
<dbReference type="Gene3D" id="1.10.287.950">
    <property type="entry name" value="Methyl-accepting chemotaxis protein"/>
    <property type="match status" value="1"/>
</dbReference>
<comment type="similarity">
    <text evidence="2">Belongs to the methyl-accepting chemotaxis (MCP) protein family.</text>
</comment>
<dbReference type="Pfam" id="PF00015">
    <property type="entry name" value="MCPsignal"/>
    <property type="match status" value="1"/>
</dbReference>
<dbReference type="CDD" id="cd11386">
    <property type="entry name" value="MCP_signal"/>
    <property type="match status" value="1"/>
</dbReference>
<evidence type="ECO:0000313" key="8">
    <source>
        <dbReference type="Proteomes" id="UP000238916"/>
    </source>
</evidence>
<reference evidence="8" key="1">
    <citation type="submission" date="2018-02" db="EMBL/GenBank/DDBJ databases">
        <authorList>
            <person name="Hausmann B."/>
        </authorList>
    </citation>
    <scope>NUCLEOTIDE SEQUENCE [LARGE SCALE GENOMIC DNA]</scope>
    <source>
        <strain evidence="8">Peat soil MAG SbF1</strain>
    </source>
</reference>
<dbReference type="PANTHER" id="PTHR32089">
    <property type="entry name" value="METHYL-ACCEPTING CHEMOTAXIS PROTEIN MCPB"/>
    <property type="match status" value="1"/>
</dbReference>
<evidence type="ECO:0000256" key="1">
    <source>
        <dbReference type="ARBA" id="ARBA00023224"/>
    </source>
</evidence>
<name>A0A2U3KLY1_9FIRM</name>
<keyword evidence="4" id="KW-1133">Transmembrane helix</keyword>